<comment type="caution">
    <text evidence="2">The sequence shown here is derived from an EMBL/GenBank/DDBJ whole genome shotgun (WGS) entry which is preliminary data.</text>
</comment>
<accession>A0A932A8F7</accession>
<evidence type="ECO:0000313" key="3">
    <source>
        <dbReference type="Proteomes" id="UP000779809"/>
    </source>
</evidence>
<evidence type="ECO:0000256" key="1">
    <source>
        <dbReference type="SAM" id="SignalP"/>
    </source>
</evidence>
<feature type="chain" id="PRO_5037037238" evidence="1">
    <location>
        <begin position="18"/>
        <end position="62"/>
    </location>
</feature>
<dbReference type="EMBL" id="JACPNR010000009">
    <property type="protein sequence ID" value="MBI2678636.1"/>
    <property type="molecule type" value="Genomic_DNA"/>
</dbReference>
<proteinExistence type="predicted"/>
<evidence type="ECO:0000313" key="2">
    <source>
        <dbReference type="EMBL" id="MBI2678636.1"/>
    </source>
</evidence>
<sequence length="62" mass="6566">MRRPLIAALLLTTLAFAGDNLKLNPKLDYNSDSLDGPLVTGDRLAEALVAGKPNYVLIVGEG</sequence>
<gene>
    <name evidence="2" type="ORF">HYX28_07620</name>
</gene>
<protein>
    <submittedName>
        <fullName evidence="2">Uncharacterized protein</fullName>
    </submittedName>
</protein>
<organism evidence="2 3">
    <name type="scientific">Candidatus Korobacter versatilis</name>
    <dbReference type="NCBI Taxonomy" id="658062"/>
    <lineage>
        <taxon>Bacteria</taxon>
        <taxon>Pseudomonadati</taxon>
        <taxon>Acidobacteriota</taxon>
        <taxon>Terriglobia</taxon>
        <taxon>Terriglobales</taxon>
        <taxon>Candidatus Korobacteraceae</taxon>
        <taxon>Candidatus Korobacter</taxon>
    </lineage>
</organism>
<name>A0A932A8F7_9BACT</name>
<reference evidence="2" key="1">
    <citation type="submission" date="2020-07" db="EMBL/GenBank/DDBJ databases">
        <title>Huge and variable diversity of episymbiotic CPR bacteria and DPANN archaea in groundwater ecosystems.</title>
        <authorList>
            <person name="He C.Y."/>
            <person name="Keren R."/>
            <person name="Whittaker M."/>
            <person name="Farag I.F."/>
            <person name="Doudna J."/>
            <person name="Cate J.H.D."/>
            <person name="Banfield J.F."/>
        </authorList>
    </citation>
    <scope>NUCLEOTIDE SEQUENCE</scope>
    <source>
        <strain evidence="2">NC_groundwater_580_Pr5_B-0.1um_64_19</strain>
    </source>
</reference>
<dbReference type="AlphaFoldDB" id="A0A932A8F7"/>
<keyword evidence="1" id="KW-0732">Signal</keyword>
<feature type="signal peptide" evidence="1">
    <location>
        <begin position="1"/>
        <end position="17"/>
    </location>
</feature>
<dbReference type="Proteomes" id="UP000779809">
    <property type="component" value="Unassembled WGS sequence"/>
</dbReference>